<dbReference type="AlphaFoldDB" id="A0A0B1T504"/>
<feature type="signal peptide" evidence="2">
    <location>
        <begin position="1"/>
        <end position="16"/>
    </location>
</feature>
<feature type="compositionally biased region" description="Basic and acidic residues" evidence="1">
    <location>
        <begin position="161"/>
        <end position="183"/>
    </location>
</feature>
<evidence type="ECO:0000256" key="1">
    <source>
        <dbReference type="SAM" id="MobiDB-lite"/>
    </source>
</evidence>
<reference evidence="4 5" key="1">
    <citation type="submission" date="2014-03" db="EMBL/GenBank/DDBJ databases">
        <title>Draft genome of the hookworm Oesophagostomum dentatum.</title>
        <authorList>
            <person name="Mitreva M."/>
        </authorList>
    </citation>
    <scope>NUCLEOTIDE SEQUENCE [LARGE SCALE GENOMIC DNA]</scope>
    <source>
        <strain evidence="4 5">OD-Hann</strain>
    </source>
</reference>
<gene>
    <name evidence="4" type="ORF">OESDEN_08943</name>
</gene>
<dbReference type="EMBL" id="KN552263">
    <property type="protein sequence ID" value="KHJ91196.1"/>
    <property type="molecule type" value="Genomic_DNA"/>
</dbReference>
<dbReference type="InterPro" id="IPR003677">
    <property type="entry name" value="ANIS5_cation-bd"/>
</dbReference>
<sequence length="189" mass="21859">MRRVLFVLALAGAVLCEPSEELSSSDSDVQELEEPQKDKDTKKAYFTAPYPGITVSAFFVVQEEFKKMMEEVKQDVREILIELPKALLNRTRIIEDEKLSHKEKHEAMLKLVKQNPKLYLALKAIFHIVRPRRGRHFPRPFPRRPFPLLRPGKGGRGPRGPRPEKRGLKGERREETKTEELKKVVPVKA</sequence>
<dbReference type="Proteomes" id="UP000053660">
    <property type="component" value="Unassembled WGS sequence"/>
</dbReference>
<feature type="domain" description="SXP/RAL-2 family protein Ani s 5-like cation-binding" evidence="3">
    <location>
        <begin position="61"/>
        <end position="127"/>
    </location>
</feature>
<feature type="chain" id="PRO_5002082982" description="SXP/RAL-2 family protein Ani s 5-like cation-binding domain-containing protein" evidence="2">
    <location>
        <begin position="17"/>
        <end position="189"/>
    </location>
</feature>
<protein>
    <recommendedName>
        <fullName evidence="3">SXP/RAL-2 family protein Ani s 5-like cation-binding domain-containing protein</fullName>
    </recommendedName>
</protein>
<name>A0A0B1T504_OESDE</name>
<feature type="region of interest" description="Disordered" evidence="1">
    <location>
        <begin position="136"/>
        <end position="189"/>
    </location>
</feature>
<evidence type="ECO:0000313" key="5">
    <source>
        <dbReference type="Proteomes" id="UP000053660"/>
    </source>
</evidence>
<keyword evidence="5" id="KW-1185">Reference proteome</keyword>
<keyword evidence="2" id="KW-0732">Signal</keyword>
<organism evidence="4 5">
    <name type="scientific">Oesophagostomum dentatum</name>
    <name type="common">Nodular worm</name>
    <dbReference type="NCBI Taxonomy" id="61180"/>
    <lineage>
        <taxon>Eukaryota</taxon>
        <taxon>Metazoa</taxon>
        <taxon>Ecdysozoa</taxon>
        <taxon>Nematoda</taxon>
        <taxon>Chromadorea</taxon>
        <taxon>Rhabditida</taxon>
        <taxon>Rhabditina</taxon>
        <taxon>Rhabditomorpha</taxon>
        <taxon>Strongyloidea</taxon>
        <taxon>Strongylidae</taxon>
        <taxon>Oesophagostomum</taxon>
    </lineage>
</organism>
<proteinExistence type="predicted"/>
<dbReference type="Pfam" id="PF02520">
    <property type="entry name" value="ANIS5_cation-bd"/>
    <property type="match status" value="1"/>
</dbReference>
<evidence type="ECO:0000313" key="4">
    <source>
        <dbReference type="EMBL" id="KHJ91196.1"/>
    </source>
</evidence>
<evidence type="ECO:0000259" key="3">
    <source>
        <dbReference type="Pfam" id="PF02520"/>
    </source>
</evidence>
<evidence type="ECO:0000256" key="2">
    <source>
        <dbReference type="SAM" id="SignalP"/>
    </source>
</evidence>
<accession>A0A0B1T504</accession>